<evidence type="ECO:0000256" key="1">
    <source>
        <dbReference type="ARBA" id="ARBA00022737"/>
    </source>
</evidence>
<accession>A0A1Y1RWG6</accession>
<sequence>MRPCFFPRSTGVCIPVSADSAPFWLPVRWNRSSGFFSSGWKSWSLWTLLPLIHRNRCVNIGPGAAWNMKVGIICVASTETEGATFLELLSDKGVSAELLHVYSGWEKRVGIWIDSCTHFMVLPENPDFSAPWFNYLAGFCSGSSRGLLIFSMAGLPPHFSDFPAVSDAEAMIRHWLQEKQSWEKSEDIRMAKEALAAAGLFYHPEDLARMAAAGEQETVELFMRSGMSADTRNRRGVPLLSLAVRGGHRHLVEYLLSRGCDIDAESGDRGNTALMDAAAEGELEIAEILIRTGAGLDVTSRNGQTALILAVGQGNLKIAALLIKAGSALDIRDSLGMSAYDYAKLFRHGELLSLMDSRSTRESTEH</sequence>
<feature type="repeat" description="ANK" evidence="3">
    <location>
        <begin position="235"/>
        <end position="267"/>
    </location>
</feature>
<reference evidence="4 5" key="1">
    <citation type="submission" date="2017-03" db="EMBL/GenBank/DDBJ databases">
        <title>Draft Genome sequence of Marispirochaeta sp. strain JC444.</title>
        <authorList>
            <person name="Shivani Y."/>
            <person name="Subhash Y."/>
            <person name="Sasikala C."/>
            <person name="Ramana C."/>
        </authorList>
    </citation>
    <scope>NUCLEOTIDE SEQUENCE [LARGE SCALE GENOMIC DNA]</scope>
    <source>
        <strain evidence="4 5">JC444</strain>
    </source>
</reference>
<protein>
    <submittedName>
        <fullName evidence="4">Uncharacterized protein</fullName>
    </submittedName>
</protein>
<keyword evidence="2 3" id="KW-0040">ANK repeat</keyword>
<dbReference type="Proteomes" id="UP000192343">
    <property type="component" value="Unassembled WGS sequence"/>
</dbReference>
<dbReference type="PANTHER" id="PTHR24171:SF9">
    <property type="entry name" value="ANKYRIN REPEAT DOMAIN-CONTAINING PROTEIN 39"/>
    <property type="match status" value="1"/>
</dbReference>
<comment type="caution">
    <text evidence="4">The sequence shown here is derived from an EMBL/GenBank/DDBJ whole genome shotgun (WGS) entry which is preliminary data.</text>
</comment>
<evidence type="ECO:0000313" key="4">
    <source>
        <dbReference type="EMBL" id="ORC34495.1"/>
    </source>
</evidence>
<organism evidence="4 5">
    <name type="scientific">Marispirochaeta aestuarii</name>
    <dbReference type="NCBI Taxonomy" id="1963862"/>
    <lineage>
        <taxon>Bacteria</taxon>
        <taxon>Pseudomonadati</taxon>
        <taxon>Spirochaetota</taxon>
        <taxon>Spirochaetia</taxon>
        <taxon>Spirochaetales</taxon>
        <taxon>Spirochaetaceae</taxon>
        <taxon>Marispirochaeta</taxon>
    </lineage>
</organism>
<dbReference type="SMART" id="SM00248">
    <property type="entry name" value="ANK"/>
    <property type="match status" value="3"/>
</dbReference>
<dbReference type="Pfam" id="PF12796">
    <property type="entry name" value="Ank_2"/>
    <property type="match status" value="1"/>
</dbReference>
<evidence type="ECO:0000256" key="3">
    <source>
        <dbReference type="PROSITE-ProRule" id="PRU00023"/>
    </source>
</evidence>
<dbReference type="InterPro" id="IPR036770">
    <property type="entry name" value="Ankyrin_rpt-contain_sf"/>
</dbReference>
<dbReference type="EMBL" id="MWQY01000013">
    <property type="protein sequence ID" value="ORC34495.1"/>
    <property type="molecule type" value="Genomic_DNA"/>
</dbReference>
<dbReference type="SUPFAM" id="SSF48403">
    <property type="entry name" value="Ankyrin repeat"/>
    <property type="match status" value="1"/>
</dbReference>
<dbReference type="STRING" id="1963862.B4O97_12705"/>
<dbReference type="Pfam" id="PF00023">
    <property type="entry name" value="Ank"/>
    <property type="match status" value="1"/>
</dbReference>
<keyword evidence="5" id="KW-1185">Reference proteome</keyword>
<evidence type="ECO:0000256" key="2">
    <source>
        <dbReference type="ARBA" id="ARBA00023043"/>
    </source>
</evidence>
<feature type="repeat" description="ANK" evidence="3">
    <location>
        <begin position="302"/>
        <end position="334"/>
    </location>
</feature>
<dbReference type="PANTHER" id="PTHR24171">
    <property type="entry name" value="ANKYRIN REPEAT DOMAIN-CONTAINING PROTEIN 39-RELATED"/>
    <property type="match status" value="1"/>
</dbReference>
<dbReference type="PROSITE" id="PS50088">
    <property type="entry name" value="ANK_REPEAT"/>
    <property type="match status" value="3"/>
</dbReference>
<dbReference type="Gene3D" id="1.25.40.20">
    <property type="entry name" value="Ankyrin repeat-containing domain"/>
    <property type="match status" value="1"/>
</dbReference>
<keyword evidence="1" id="KW-0677">Repeat</keyword>
<evidence type="ECO:0000313" key="5">
    <source>
        <dbReference type="Proteomes" id="UP000192343"/>
    </source>
</evidence>
<dbReference type="AlphaFoldDB" id="A0A1Y1RWG6"/>
<feature type="repeat" description="ANK" evidence="3">
    <location>
        <begin position="269"/>
        <end position="301"/>
    </location>
</feature>
<proteinExistence type="predicted"/>
<gene>
    <name evidence="4" type="ORF">B4O97_12705</name>
</gene>
<name>A0A1Y1RWG6_9SPIO</name>
<dbReference type="InterPro" id="IPR002110">
    <property type="entry name" value="Ankyrin_rpt"/>
</dbReference>
<dbReference type="PROSITE" id="PS50297">
    <property type="entry name" value="ANK_REP_REGION"/>
    <property type="match status" value="3"/>
</dbReference>